<dbReference type="Proteomes" id="UP000325517">
    <property type="component" value="Chromosome"/>
</dbReference>
<dbReference type="PANTHER" id="PTHR43033">
    <property type="entry name" value="TRNA(ILE)-LYSIDINE SYNTHASE-RELATED"/>
    <property type="match status" value="1"/>
</dbReference>
<keyword evidence="5 8" id="KW-0547">Nucleotide-binding</keyword>
<feature type="binding site" evidence="8">
    <location>
        <begin position="29"/>
        <end position="34"/>
    </location>
    <ligand>
        <name>ATP</name>
        <dbReference type="ChEBI" id="CHEBI:30616"/>
    </ligand>
</feature>
<proteinExistence type="inferred from homology"/>
<evidence type="ECO:0000256" key="7">
    <source>
        <dbReference type="ARBA" id="ARBA00048539"/>
    </source>
</evidence>
<dbReference type="RefSeq" id="WP_151698355.1">
    <property type="nucleotide sequence ID" value="NZ_CP031223.1"/>
</dbReference>
<evidence type="ECO:0000259" key="9">
    <source>
        <dbReference type="SMART" id="SM00977"/>
    </source>
</evidence>
<organism evidence="10 11">
    <name type="scientific">Psychrobacillus glaciei</name>
    <dbReference type="NCBI Taxonomy" id="2283160"/>
    <lineage>
        <taxon>Bacteria</taxon>
        <taxon>Bacillati</taxon>
        <taxon>Bacillota</taxon>
        <taxon>Bacilli</taxon>
        <taxon>Bacillales</taxon>
        <taxon>Bacillaceae</taxon>
        <taxon>Psychrobacillus</taxon>
    </lineage>
</organism>
<dbReference type="EMBL" id="CP031223">
    <property type="protein sequence ID" value="QFF97406.1"/>
    <property type="molecule type" value="Genomic_DNA"/>
</dbReference>
<comment type="function">
    <text evidence="8">Ligates lysine onto the cytidine present at position 34 of the AUA codon-specific tRNA(Ile) that contains the anticodon CAU, in an ATP-dependent manner. Cytidine is converted to lysidine, thus changing the amino acid specificity of the tRNA from methionine to isoleucine.</text>
</comment>
<comment type="catalytic activity">
    <reaction evidence="7 8">
        <text>cytidine(34) in tRNA(Ile2) + L-lysine + ATP = lysidine(34) in tRNA(Ile2) + AMP + diphosphate + H(+)</text>
        <dbReference type="Rhea" id="RHEA:43744"/>
        <dbReference type="Rhea" id="RHEA-COMP:10625"/>
        <dbReference type="Rhea" id="RHEA-COMP:10670"/>
        <dbReference type="ChEBI" id="CHEBI:15378"/>
        <dbReference type="ChEBI" id="CHEBI:30616"/>
        <dbReference type="ChEBI" id="CHEBI:32551"/>
        <dbReference type="ChEBI" id="CHEBI:33019"/>
        <dbReference type="ChEBI" id="CHEBI:82748"/>
        <dbReference type="ChEBI" id="CHEBI:83665"/>
        <dbReference type="ChEBI" id="CHEBI:456215"/>
        <dbReference type="EC" id="6.3.4.19"/>
    </reaction>
</comment>
<dbReference type="EC" id="6.3.4.19" evidence="8"/>
<evidence type="ECO:0000256" key="1">
    <source>
        <dbReference type="ARBA" id="ARBA00004496"/>
    </source>
</evidence>
<dbReference type="SUPFAM" id="SSF82829">
    <property type="entry name" value="MesJ substrate recognition domain-like"/>
    <property type="match status" value="1"/>
</dbReference>
<keyword evidence="4 8" id="KW-0819">tRNA processing</keyword>
<keyword evidence="11" id="KW-1185">Reference proteome</keyword>
<dbReference type="Pfam" id="PF11734">
    <property type="entry name" value="TilS_C"/>
    <property type="match status" value="1"/>
</dbReference>
<keyword evidence="6 8" id="KW-0067">ATP-binding</keyword>
<evidence type="ECO:0000256" key="2">
    <source>
        <dbReference type="ARBA" id="ARBA00022490"/>
    </source>
</evidence>
<gene>
    <name evidence="8 10" type="primary">tilS</name>
    <name evidence="10" type="ORF">PB01_00385</name>
</gene>
<evidence type="ECO:0000256" key="5">
    <source>
        <dbReference type="ARBA" id="ARBA00022741"/>
    </source>
</evidence>
<accession>A0A5J6SHN6</accession>
<comment type="domain">
    <text evidence="8">The N-terminal region contains the highly conserved SGGXDS motif, predicted to be a P-loop motif involved in ATP binding.</text>
</comment>
<dbReference type="InterPro" id="IPR012796">
    <property type="entry name" value="Lysidine-tRNA-synth_C"/>
</dbReference>
<evidence type="ECO:0000313" key="11">
    <source>
        <dbReference type="Proteomes" id="UP000325517"/>
    </source>
</evidence>
<evidence type="ECO:0000256" key="8">
    <source>
        <dbReference type="HAMAP-Rule" id="MF_01161"/>
    </source>
</evidence>
<name>A0A5J6SHN6_9BACI</name>
<evidence type="ECO:0000256" key="6">
    <source>
        <dbReference type="ARBA" id="ARBA00022840"/>
    </source>
</evidence>
<dbReference type="PANTHER" id="PTHR43033:SF1">
    <property type="entry name" value="TRNA(ILE)-LYSIDINE SYNTHASE-RELATED"/>
    <property type="match status" value="1"/>
</dbReference>
<evidence type="ECO:0000256" key="3">
    <source>
        <dbReference type="ARBA" id="ARBA00022598"/>
    </source>
</evidence>
<dbReference type="AlphaFoldDB" id="A0A5J6SHN6"/>
<evidence type="ECO:0000313" key="10">
    <source>
        <dbReference type="EMBL" id="QFF97406.1"/>
    </source>
</evidence>
<dbReference type="GO" id="GO:0005737">
    <property type="term" value="C:cytoplasm"/>
    <property type="evidence" value="ECO:0007669"/>
    <property type="project" value="UniProtKB-SubCell"/>
</dbReference>
<dbReference type="NCBIfam" id="TIGR02432">
    <property type="entry name" value="lysidine_TilS_N"/>
    <property type="match status" value="1"/>
</dbReference>
<keyword evidence="2 8" id="KW-0963">Cytoplasm</keyword>
<dbReference type="OrthoDB" id="9807403at2"/>
<dbReference type="CDD" id="cd01992">
    <property type="entry name" value="TilS_N"/>
    <property type="match status" value="1"/>
</dbReference>
<dbReference type="Gene3D" id="3.30.465.60">
    <property type="match status" value="1"/>
</dbReference>
<feature type="domain" description="Lysidine-tRNA(Ile) synthetase C-terminal" evidence="9">
    <location>
        <begin position="385"/>
        <end position="459"/>
    </location>
</feature>
<dbReference type="Pfam" id="PF01171">
    <property type="entry name" value="ATP_bind_3"/>
    <property type="match status" value="1"/>
</dbReference>
<dbReference type="Gene3D" id="3.40.50.620">
    <property type="entry name" value="HUPs"/>
    <property type="match status" value="1"/>
</dbReference>
<protein>
    <recommendedName>
        <fullName evidence="8">tRNA(Ile)-lysidine synthase</fullName>
        <ecNumber evidence="8">6.3.4.19</ecNumber>
    </recommendedName>
    <alternativeName>
        <fullName evidence="8">tRNA(Ile)-2-lysyl-cytidine synthase</fullName>
    </alternativeName>
    <alternativeName>
        <fullName evidence="8">tRNA(Ile)-lysidine synthetase</fullName>
    </alternativeName>
</protein>
<dbReference type="GO" id="GO:0032267">
    <property type="term" value="F:tRNA(Ile)-lysidine synthase activity"/>
    <property type="evidence" value="ECO:0007669"/>
    <property type="project" value="UniProtKB-EC"/>
</dbReference>
<keyword evidence="3 8" id="KW-0436">Ligase</keyword>
<dbReference type="SUPFAM" id="SSF52402">
    <property type="entry name" value="Adenine nucleotide alpha hydrolases-like"/>
    <property type="match status" value="1"/>
</dbReference>
<comment type="subcellular location">
    <subcellularLocation>
        <location evidence="1 8">Cytoplasm</location>
    </subcellularLocation>
</comment>
<dbReference type="HAMAP" id="MF_01161">
    <property type="entry name" value="tRNA_Ile_lys_synt"/>
    <property type="match status" value="1"/>
</dbReference>
<dbReference type="GO" id="GO:0005524">
    <property type="term" value="F:ATP binding"/>
    <property type="evidence" value="ECO:0007669"/>
    <property type="project" value="UniProtKB-UniRule"/>
</dbReference>
<dbReference type="InterPro" id="IPR012094">
    <property type="entry name" value="tRNA_Ile_lys_synt"/>
</dbReference>
<dbReference type="InterPro" id="IPR014729">
    <property type="entry name" value="Rossmann-like_a/b/a_fold"/>
</dbReference>
<dbReference type="NCBIfam" id="TIGR02433">
    <property type="entry name" value="lysidine_TilS_C"/>
    <property type="match status" value="1"/>
</dbReference>
<dbReference type="KEGG" id="psyo:PB01_00385"/>
<sequence length="462" mass="53682">MLLFDQKVKKYIDKHKLIEKGERLLIACSGGADSVALVRVLHALQKDYAFDIAIVHTDHQLRGEESEEDMQFVQQLAEALQLPFYGTKIEVPKRVVLEGGNVQVICREERYAFFEKVMKEHNYQKLVLGHHADDQIETVVMSLVRGLLSPSITGIPKIRSFSIGEIIRPFLCVTKDEILDYIQVLHQTFRHDPSNDKHTYTRNRIRHKVVPLLVEENAHVSDKIQSFVEKQQQDDAFLKVMAKEKFEQLVTVDSDGTFFLDAMRFAEVPNALQRRVVLLLLNYLYKETEILLNERLIESILSACSEQQGNVVIHLPNTFFLVRHYDKVQFTSSYLEPELSGEIMIQEDRWHEIGAGFSIYVTRNLEGTISDEKWFVQLENDSLPLFIRQKAEGDRIHVKGMSSLKKVSRLFIDEKVSAEDRRVWPLLVNQNNDILAVIGLRYEDRFSREYQGQNYVIYLKQK</sequence>
<dbReference type="InterPro" id="IPR011063">
    <property type="entry name" value="TilS/TtcA_N"/>
</dbReference>
<reference evidence="10 11" key="1">
    <citation type="submission" date="2018-07" db="EMBL/GenBank/DDBJ databases">
        <title>Complete genome sequence of Psychrobacillus sp. PB01, isolated from iceberg, and comparative genome analysis of Psychrobacillus strains.</title>
        <authorList>
            <person name="Lee P.C."/>
        </authorList>
    </citation>
    <scope>NUCLEOTIDE SEQUENCE [LARGE SCALE GENOMIC DNA]</scope>
    <source>
        <strain evidence="10 11">PB01</strain>
    </source>
</reference>
<dbReference type="SUPFAM" id="SSF56037">
    <property type="entry name" value="PheT/TilS domain"/>
    <property type="match status" value="1"/>
</dbReference>
<dbReference type="InterPro" id="IPR012795">
    <property type="entry name" value="tRNA_Ile_lys_synt_N"/>
</dbReference>
<comment type="similarity">
    <text evidence="8">Belongs to the tRNA(Ile)-lysidine synthase family.</text>
</comment>
<dbReference type="GO" id="GO:0006400">
    <property type="term" value="P:tRNA modification"/>
    <property type="evidence" value="ECO:0007669"/>
    <property type="project" value="UniProtKB-UniRule"/>
</dbReference>
<evidence type="ECO:0000256" key="4">
    <source>
        <dbReference type="ARBA" id="ARBA00022694"/>
    </source>
</evidence>
<dbReference type="SMART" id="SM00977">
    <property type="entry name" value="TilS_C"/>
    <property type="match status" value="1"/>
</dbReference>